<keyword evidence="2" id="KW-1185">Reference proteome</keyword>
<reference evidence="1 2" key="1">
    <citation type="journal article" date="2013" name="Curr. Biol.">
        <title>The Genome of the Foraminiferan Reticulomyxa filosa.</title>
        <authorList>
            <person name="Glockner G."/>
            <person name="Hulsmann N."/>
            <person name="Schleicher M."/>
            <person name="Noegel A.A."/>
            <person name="Eichinger L."/>
            <person name="Gallinger C."/>
            <person name="Pawlowski J."/>
            <person name="Sierra R."/>
            <person name="Euteneuer U."/>
            <person name="Pillet L."/>
            <person name="Moustafa A."/>
            <person name="Platzer M."/>
            <person name="Groth M."/>
            <person name="Szafranski K."/>
            <person name="Schliwa M."/>
        </authorList>
    </citation>
    <scope>NUCLEOTIDE SEQUENCE [LARGE SCALE GENOMIC DNA]</scope>
</reference>
<name>X6LU97_RETFI</name>
<organism evidence="1 2">
    <name type="scientific">Reticulomyxa filosa</name>
    <dbReference type="NCBI Taxonomy" id="46433"/>
    <lineage>
        <taxon>Eukaryota</taxon>
        <taxon>Sar</taxon>
        <taxon>Rhizaria</taxon>
        <taxon>Retaria</taxon>
        <taxon>Foraminifera</taxon>
        <taxon>Monothalamids</taxon>
        <taxon>Reticulomyxidae</taxon>
        <taxon>Reticulomyxa</taxon>
    </lineage>
</organism>
<proteinExistence type="predicted"/>
<dbReference type="AlphaFoldDB" id="X6LU97"/>
<dbReference type="EMBL" id="ASPP01028749">
    <property type="protein sequence ID" value="ETO04926.1"/>
    <property type="molecule type" value="Genomic_DNA"/>
</dbReference>
<accession>X6LU97</accession>
<evidence type="ECO:0000313" key="2">
    <source>
        <dbReference type="Proteomes" id="UP000023152"/>
    </source>
</evidence>
<dbReference type="Proteomes" id="UP000023152">
    <property type="component" value="Unassembled WGS sequence"/>
</dbReference>
<gene>
    <name evidence="1" type="ORF">RFI_32470</name>
</gene>
<sequence length="179" mass="20621">DIGKKGKGKNVIIRKKRYRKNKKKEINIFFFICLFEKKINFDFSQKYSLELLRVHQDGIGKCFAWNYIRSRSLERIIVINIQTGKSSLNNCPGHSPFAIINLKFNSAYINVTGKVSTMQHIHSHNCKCDEEERSNIVVRAVYQIAAGLMIDIIKSGPQCNEKMAQADAMECVHLFNICY</sequence>
<feature type="non-terminal residue" evidence="1">
    <location>
        <position position="1"/>
    </location>
</feature>
<comment type="caution">
    <text evidence="1">The sequence shown here is derived from an EMBL/GenBank/DDBJ whole genome shotgun (WGS) entry which is preliminary data.</text>
</comment>
<protein>
    <submittedName>
        <fullName evidence="1">Uncharacterized protein</fullName>
    </submittedName>
</protein>
<evidence type="ECO:0000313" key="1">
    <source>
        <dbReference type="EMBL" id="ETO04926.1"/>
    </source>
</evidence>